<accession>A0ABP0PES3</accession>
<feature type="non-terminal residue" evidence="1">
    <location>
        <position position="1"/>
    </location>
</feature>
<evidence type="ECO:0000313" key="1">
    <source>
        <dbReference type="EMBL" id="CAK9074251.1"/>
    </source>
</evidence>
<evidence type="ECO:0000313" key="2">
    <source>
        <dbReference type="Proteomes" id="UP001642484"/>
    </source>
</evidence>
<reference evidence="1 2" key="1">
    <citation type="submission" date="2024-02" db="EMBL/GenBank/DDBJ databases">
        <authorList>
            <person name="Chen Y."/>
            <person name="Shah S."/>
            <person name="Dougan E. K."/>
            <person name="Thang M."/>
            <person name="Chan C."/>
        </authorList>
    </citation>
    <scope>NUCLEOTIDE SEQUENCE [LARGE SCALE GENOMIC DNA]</scope>
</reference>
<dbReference type="Proteomes" id="UP001642484">
    <property type="component" value="Unassembled WGS sequence"/>
</dbReference>
<gene>
    <name evidence="1" type="ORF">CCMP2556_LOCUS36590</name>
</gene>
<sequence length="123" mass="14205">RPKKEGLQKRRPVFRSNIDALCLHCEEAHLTEGTFVNLFELPDPDPDSLRHMLERHGRHCERARFHGSTKDRTRGREVSPSRQLRPYLWRLVDQGLRSGSVFLYLRMWSPGALGGYHGDGDIG</sequence>
<organism evidence="1 2">
    <name type="scientific">Durusdinium trenchii</name>
    <dbReference type="NCBI Taxonomy" id="1381693"/>
    <lineage>
        <taxon>Eukaryota</taxon>
        <taxon>Sar</taxon>
        <taxon>Alveolata</taxon>
        <taxon>Dinophyceae</taxon>
        <taxon>Suessiales</taxon>
        <taxon>Symbiodiniaceae</taxon>
        <taxon>Durusdinium</taxon>
    </lineage>
</organism>
<name>A0ABP0PES3_9DINO</name>
<proteinExistence type="predicted"/>
<dbReference type="EMBL" id="CAXAMN010022991">
    <property type="protein sequence ID" value="CAK9074251.1"/>
    <property type="molecule type" value="Genomic_DNA"/>
</dbReference>
<protein>
    <submittedName>
        <fullName evidence="1">Uncharacterized protein</fullName>
    </submittedName>
</protein>
<keyword evidence="2" id="KW-1185">Reference proteome</keyword>
<comment type="caution">
    <text evidence="1">The sequence shown here is derived from an EMBL/GenBank/DDBJ whole genome shotgun (WGS) entry which is preliminary data.</text>
</comment>